<dbReference type="GO" id="GO:0004325">
    <property type="term" value="F:ferrochelatase activity"/>
    <property type="evidence" value="ECO:0007669"/>
    <property type="project" value="InterPro"/>
</dbReference>
<dbReference type="AlphaFoldDB" id="A0A378MIT9"/>
<name>A0A378MIT9_LISGR</name>
<evidence type="ECO:0000256" key="3">
    <source>
        <dbReference type="ARBA" id="ARBA00023002"/>
    </source>
</evidence>
<dbReference type="Gene3D" id="3.40.50.720">
    <property type="entry name" value="NAD(P)-binding Rossmann-like Domain"/>
    <property type="match status" value="1"/>
</dbReference>
<dbReference type="Pfam" id="PF13241">
    <property type="entry name" value="NAD_binding_7"/>
    <property type="match status" value="1"/>
</dbReference>
<evidence type="ECO:0000256" key="2">
    <source>
        <dbReference type="ARBA" id="ARBA00012400"/>
    </source>
</evidence>
<dbReference type="EMBL" id="UGPG01000001">
    <property type="protein sequence ID" value="STY45443.1"/>
    <property type="molecule type" value="Genomic_DNA"/>
</dbReference>
<dbReference type="SUPFAM" id="SSF75615">
    <property type="entry name" value="Siroheme synthase middle domains-like"/>
    <property type="match status" value="1"/>
</dbReference>
<dbReference type="Proteomes" id="UP000254879">
    <property type="component" value="Unassembled WGS sequence"/>
</dbReference>
<dbReference type="InterPro" id="IPR006367">
    <property type="entry name" value="Sirohaem_synthase_N"/>
</dbReference>
<organism evidence="8 9">
    <name type="scientific">Listeria grayi</name>
    <name type="common">Listeria murrayi</name>
    <dbReference type="NCBI Taxonomy" id="1641"/>
    <lineage>
        <taxon>Bacteria</taxon>
        <taxon>Bacillati</taxon>
        <taxon>Bacillota</taxon>
        <taxon>Bacilli</taxon>
        <taxon>Bacillales</taxon>
        <taxon>Listeriaceae</taxon>
        <taxon>Listeria</taxon>
    </lineage>
</organism>
<dbReference type="EC" id="1.3.1.76" evidence="2"/>
<dbReference type="RefSeq" id="WP_115346318.1">
    <property type="nucleotide sequence ID" value="NZ_UGPG01000001.1"/>
</dbReference>
<protein>
    <recommendedName>
        <fullName evidence="2">precorrin-2 dehydrogenase</fullName>
        <ecNumber evidence="2">1.3.1.76</ecNumber>
    </recommendedName>
</protein>
<evidence type="ECO:0000313" key="8">
    <source>
        <dbReference type="EMBL" id="STY45443.1"/>
    </source>
</evidence>
<keyword evidence="4" id="KW-0520">NAD</keyword>
<evidence type="ECO:0000256" key="6">
    <source>
        <dbReference type="ARBA" id="ARBA00047561"/>
    </source>
</evidence>
<comment type="catalytic activity">
    <reaction evidence="6">
        <text>precorrin-2 + NAD(+) = sirohydrochlorin + NADH + 2 H(+)</text>
        <dbReference type="Rhea" id="RHEA:15613"/>
        <dbReference type="ChEBI" id="CHEBI:15378"/>
        <dbReference type="ChEBI" id="CHEBI:57540"/>
        <dbReference type="ChEBI" id="CHEBI:57945"/>
        <dbReference type="ChEBI" id="CHEBI:58351"/>
        <dbReference type="ChEBI" id="CHEBI:58827"/>
        <dbReference type="EC" id="1.3.1.76"/>
    </reaction>
</comment>
<proteinExistence type="predicted"/>
<dbReference type="Gene3D" id="3.30.160.110">
    <property type="entry name" value="Siroheme synthase, domain 2"/>
    <property type="match status" value="1"/>
</dbReference>
<evidence type="ECO:0000256" key="5">
    <source>
        <dbReference type="ARBA" id="ARBA00023244"/>
    </source>
</evidence>
<evidence type="ECO:0000313" key="9">
    <source>
        <dbReference type="Proteomes" id="UP000254879"/>
    </source>
</evidence>
<accession>A0A378MIT9</accession>
<evidence type="ECO:0000256" key="4">
    <source>
        <dbReference type="ARBA" id="ARBA00023027"/>
    </source>
</evidence>
<evidence type="ECO:0000256" key="1">
    <source>
        <dbReference type="ARBA" id="ARBA00005010"/>
    </source>
</evidence>
<dbReference type="Pfam" id="PF14824">
    <property type="entry name" value="Sirohm_synth_M"/>
    <property type="match status" value="1"/>
</dbReference>
<comment type="pathway">
    <text evidence="1">Porphyrin-containing compound metabolism; siroheme biosynthesis; sirohydrochlorin from precorrin-2: step 1/1.</text>
</comment>
<gene>
    <name evidence="8" type="primary">sirC</name>
    <name evidence="8" type="ORF">NCTC10815_02822</name>
</gene>
<dbReference type="PANTHER" id="PTHR35330:SF1">
    <property type="entry name" value="SIROHEME BIOSYNTHESIS PROTEIN MET8"/>
    <property type="match status" value="1"/>
</dbReference>
<dbReference type="InterPro" id="IPR028281">
    <property type="entry name" value="Sirohaem_synthase_central"/>
</dbReference>
<dbReference type="PANTHER" id="PTHR35330">
    <property type="entry name" value="SIROHEME BIOSYNTHESIS PROTEIN MET8"/>
    <property type="match status" value="1"/>
</dbReference>
<dbReference type="UniPathway" id="UPA00262">
    <property type="reaction ID" value="UER00222"/>
</dbReference>
<dbReference type="GO" id="GO:0043115">
    <property type="term" value="F:precorrin-2 dehydrogenase activity"/>
    <property type="evidence" value="ECO:0007669"/>
    <property type="project" value="UniProtKB-EC"/>
</dbReference>
<reference evidence="8 9" key="1">
    <citation type="submission" date="2018-06" db="EMBL/GenBank/DDBJ databases">
        <authorList>
            <consortium name="Pathogen Informatics"/>
            <person name="Doyle S."/>
        </authorList>
    </citation>
    <scope>NUCLEOTIDE SEQUENCE [LARGE SCALE GENOMIC DNA]</scope>
    <source>
        <strain evidence="9">NCTC 10815</strain>
    </source>
</reference>
<dbReference type="NCBIfam" id="TIGR01470">
    <property type="entry name" value="cysG_Nterm"/>
    <property type="match status" value="1"/>
</dbReference>
<dbReference type="SUPFAM" id="SSF51735">
    <property type="entry name" value="NAD(P)-binding Rossmann-fold domains"/>
    <property type="match status" value="1"/>
</dbReference>
<dbReference type="GO" id="GO:0019354">
    <property type="term" value="P:siroheme biosynthetic process"/>
    <property type="evidence" value="ECO:0007669"/>
    <property type="project" value="UniProtKB-UniPathway"/>
</dbReference>
<feature type="domain" description="Siroheme synthase central" evidence="7">
    <location>
        <begin position="113"/>
        <end position="139"/>
    </location>
</feature>
<sequence>MTYPVMLQLKNRPVLIIGGGKVALYKAQQLIPAEPQLTVIATEFRTGWEEIPAKKIQKCYQKADLAGQFLIFAATDDAAVNAEICVDAGSNALVNDCSDQTHSTFTNMAVVKRDALTIAISTQGKNPAYAKMLRQELENLFTHERLAGIEQQLASRQKKK</sequence>
<evidence type="ECO:0000259" key="7">
    <source>
        <dbReference type="Pfam" id="PF14824"/>
    </source>
</evidence>
<dbReference type="InterPro" id="IPR036291">
    <property type="entry name" value="NAD(P)-bd_dom_sf"/>
</dbReference>
<dbReference type="InterPro" id="IPR028161">
    <property type="entry name" value="Met8-like"/>
</dbReference>
<keyword evidence="3 8" id="KW-0560">Oxidoreductase</keyword>
<keyword evidence="5" id="KW-0627">Porphyrin biosynthesis</keyword>